<accession>A0A402CS76</accession>
<dbReference type="InterPro" id="IPR006558">
    <property type="entry name" value="LamG-like"/>
</dbReference>
<dbReference type="Gene3D" id="2.60.120.200">
    <property type="match status" value="1"/>
</dbReference>
<evidence type="ECO:0000313" key="2">
    <source>
        <dbReference type="Proteomes" id="UP000287394"/>
    </source>
</evidence>
<dbReference type="Pfam" id="PF13385">
    <property type="entry name" value="Laminin_G_3"/>
    <property type="match status" value="1"/>
</dbReference>
<dbReference type="InterPro" id="IPR037293">
    <property type="entry name" value="Gal_Oxidase_central_sf"/>
</dbReference>
<dbReference type="InterPro" id="IPR013320">
    <property type="entry name" value="ConA-like_dom_sf"/>
</dbReference>
<dbReference type="OrthoDB" id="4332189at2"/>
<proteinExistence type="predicted"/>
<dbReference type="InterPro" id="IPR015915">
    <property type="entry name" value="Kelch-typ_b-propeller"/>
</dbReference>
<reference evidence="1 2" key="1">
    <citation type="journal article" date="2019" name="Int. J. Syst. Evol. Microbiol.">
        <title>Capsulimonas corticalis gen. nov., sp. nov., an aerobic capsulated bacterium, of a novel bacterial order, Capsulimonadales ord. nov., of the class Armatimonadia of the phylum Armatimonadetes.</title>
        <authorList>
            <person name="Li J."/>
            <person name="Kudo C."/>
            <person name="Tonouchi A."/>
        </authorList>
    </citation>
    <scope>NUCLEOTIDE SEQUENCE [LARGE SCALE GENOMIC DNA]</scope>
    <source>
        <strain evidence="1 2">AX-7</strain>
    </source>
</reference>
<keyword evidence="2" id="KW-1185">Reference proteome</keyword>
<dbReference type="SUPFAM" id="SSF50965">
    <property type="entry name" value="Galactose oxidase, central domain"/>
    <property type="match status" value="1"/>
</dbReference>
<organism evidence="1 2">
    <name type="scientific">Capsulimonas corticalis</name>
    <dbReference type="NCBI Taxonomy" id="2219043"/>
    <lineage>
        <taxon>Bacteria</taxon>
        <taxon>Bacillati</taxon>
        <taxon>Armatimonadota</taxon>
        <taxon>Armatimonadia</taxon>
        <taxon>Capsulimonadales</taxon>
        <taxon>Capsulimonadaceae</taxon>
        <taxon>Capsulimonas</taxon>
    </lineage>
</organism>
<dbReference type="Gene3D" id="2.120.10.80">
    <property type="entry name" value="Kelch-type beta propeller"/>
    <property type="match status" value="1"/>
</dbReference>
<dbReference type="AlphaFoldDB" id="A0A402CS76"/>
<dbReference type="EMBL" id="AP025739">
    <property type="protein sequence ID" value="BDI28279.1"/>
    <property type="molecule type" value="Genomic_DNA"/>
</dbReference>
<dbReference type="Gene3D" id="2.130.10.80">
    <property type="entry name" value="Galactose oxidase/kelch, beta-propeller"/>
    <property type="match status" value="1"/>
</dbReference>
<evidence type="ECO:0000313" key="1">
    <source>
        <dbReference type="EMBL" id="BDI28279.1"/>
    </source>
</evidence>
<protein>
    <submittedName>
        <fullName evidence="1">Uncharacterized protein</fullName>
    </submittedName>
</protein>
<dbReference type="Proteomes" id="UP000287394">
    <property type="component" value="Chromosome"/>
</dbReference>
<dbReference type="InterPro" id="IPR011043">
    <property type="entry name" value="Gal_Oxase/kelch_b-propeller"/>
</dbReference>
<dbReference type="KEGG" id="ccot:CCAX7_003300"/>
<dbReference type="SUPFAM" id="SSF49899">
    <property type="entry name" value="Concanavalin A-like lectins/glucanases"/>
    <property type="match status" value="1"/>
</dbReference>
<name>A0A402CS76_9BACT</name>
<gene>
    <name evidence="1" type="ORF">CCAX7_003300</name>
</gene>
<dbReference type="SMART" id="SM00560">
    <property type="entry name" value="LamGL"/>
    <property type="match status" value="1"/>
</dbReference>
<sequence length="816" mass="83803">MIRSRSKPKKTNTQRIFLGRSRALILSFVTMSAIATIAPQVHAAQGTWTAAPSETVNGGPAFGLWLLTDGSVLSHSNALNHWCKLVPDANGSYANGTWVQLANSAYARGGATEHVLKDGRFLEAGGEYIYAWPTGGSSADQNTVEIYDPVANTWTLQAPGLAGIIGDTSSATLADGTLFYTNYGNNNGTQIYNPVTNTWAAKATKPNNGSGWVGGVEESMASLQNGGVFALSEQTSAVYDPASNTWTSSGALPFSTTSWGDIGGIAQLFDGRVFAMGIGVTGLFTPGSTPTTAGTWTAGPALPHGNDFEDEYCVTEPNGKVMFVTYPAGGSPNSLAEFDPTTNTITEITPPPDTVGVYPVSYVNLPNGQVMVCCGGLDWLYTPNGAPSDSWRPTVSSVAANSDGSYTLTGAQLSGLVNGADEGDDMTMAQNYPIVSLTNSTGKVWYCTSYAFSTMMPKAGSAAQTCKFRVPSGLAAGAYSLYVSSVGVKSKTAYSFTTASNYTLVSSPPNLSINQGSNKTDLITITRSGGFTGSVALTATGLPSGVTASFSPATVTSSGSTSTLTLTASSTATVGSATVTVNGTNGSTVHATTIALTIVNTAPPSPTAFWKYDESSGTSAADASGNSHTGTVTGGTWTTASKVGTHALSLAGAGYMSAASGVINTSSSFTVACWAELNNTSAYEDFLTVDGANVSAFYLQYNAGNGKISFNRLASDSVSAASTIAAASAAPSTGTWYHVVGVYDATAQTISLYINGALQQTASFTTPWNGTGSLLVGRGLFSGNATDYLNGVVDNARVYNSALTAAQVSTLYSSGG</sequence>